<proteinExistence type="predicted"/>
<evidence type="ECO:0000313" key="1">
    <source>
        <dbReference type="EMBL" id="JAH33389.1"/>
    </source>
</evidence>
<protein>
    <submittedName>
        <fullName evidence="1">Uncharacterized protein</fullName>
    </submittedName>
</protein>
<reference evidence="1" key="1">
    <citation type="submission" date="2014-11" db="EMBL/GenBank/DDBJ databases">
        <authorList>
            <person name="Amaro Gonzalez C."/>
        </authorList>
    </citation>
    <scope>NUCLEOTIDE SEQUENCE</scope>
</reference>
<sequence length="48" mass="5711">MQPPFSLTLQSPIYVRTFSVSRLPDVKRYDYEKIKRSLMLEACAIFDR</sequence>
<reference evidence="1" key="2">
    <citation type="journal article" date="2015" name="Fish Shellfish Immunol.">
        <title>Early steps in the European eel (Anguilla anguilla)-Vibrio vulnificus interaction in the gills: Role of the RtxA13 toxin.</title>
        <authorList>
            <person name="Callol A."/>
            <person name="Pajuelo D."/>
            <person name="Ebbesson L."/>
            <person name="Teles M."/>
            <person name="MacKenzie S."/>
            <person name="Amaro C."/>
        </authorList>
    </citation>
    <scope>NUCLEOTIDE SEQUENCE</scope>
</reference>
<name>A0A0E9RW41_ANGAN</name>
<organism evidence="1">
    <name type="scientific">Anguilla anguilla</name>
    <name type="common">European freshwater eel</name>
    <name type="synonym">Muraena anguilla</name>
    <dbReference type="NCBI Taxonomy" id="7936"/>
    <lineage>
        <taxon>Eukaryota</taxon>
        <taxon>Metazoa</taxon>
        <taxon>Chordata</taxon>
        <taxon>Craniata</taxon>
        <taxon>Vertebrata</taxon>
        <taxon>Euteleostomi</taxon>
        <taxon>Actinopterygii</taxon>
        <taxon>Neopterygii</taxon>
        <taxon>Teleostei</taxon>
        <taxon>Anguilliformes</taxon>
        <taxon>Anguillidae</taxon>
        <taxon>Anguilla</taxon>
    </lineage>
</organism>
<dbReference type="AlphaFoldDB" id="A0A0E9RW41"/>
<dbReference type="EMBL" id="GBXM01075188">
    <property type="protein sequence ID" value="JAH33389.1"/>
    <property type="molecule type" value="Transcribed_RNA"/>
</dbReference>
<accession>A0A0E9RW41</accession>